<evidence type="ECO:0000313" key="4">
    <source>
        <dbReference type="Proteomes" id="UP000092508"/>
    </source>
</evidence>
<comment type="caution">
    <text evidence="3">The sequence shown here is derived from an EMBL/GenBank/DDBJ whole genome shotgun (WGS) entry which is preliminary data.</text>
</comment>
<feature type="compositionally biased region" description="Polar residues" evidence="1">
    <location>
        <begin position="205"/>
        <end position="218"/>
    </location>
</feature>
<feature type="region of interest" description="Disordered" evidence="1">
    <location>
        <begin position="193"/>
        <end position="218"/>
    </location>
</feature>
<dbReference type="STRING" id="34059.A9308_08145"/>
<dbReference type="PANTHER" id="PTHR38463:SF1">
    <property type="entry name" value="STRESS RESPONSE PROTEIN YSNF"/>
    <property type="match status" value="1"/>
</dbReference>
<reference evidence="3 4" key="1">
    <citation type="submission" date="2016-06" db="EMBL/GenBank/DDBJ databases">
        <title>Draft genome of Moraxella atlantae CCUG 66109.</title>
        <authorList>
            <person name="Salva-Serra F."/>
            <person name="Engstrom-Jakobsson H."/>
            <person name="Thorell K."/>
            <person name="Gonzales-Siles L."/>
            <person name="Karlsson R."/>
            <person name="Boulund F."/>
            <person name="Engstrand L."/>
            <person name="Kristiansson E."/>
            <person name="Moore E."/>
        </authorList>
    </citation>
    <scope>NUCLEOTIDE SEQUENCE [LARGE SCALE GENOMIC DNA]</scope>
    <source>
        <strain evidence="3 4">CCUG 66109</strain>
    </source>
</reference>
<dbReference type="PANTHER" id="PTHR38463">
    <property type="entry name" value="STRESS RESPONSE PROTEIN YSNF"/>
    <property type="match status" value="1"/>
</dbReference>
<dbReference type="InterPro" id="IPR052967">
    <property type="entry name" value="Stress_Response_Assoc"/>
</dbReference>
<gene>
    <name evidence="3" type="ORF">A9308_08145</name>
</gene>
<name>A0A1B8QAU1_9GAMM</name>
<evidence type="ECO:0000256" key="1">
    <source>
        <dbReference type="SAM" id="MobiDB-lite"/>
    </source>
</evidence>
<feature type="compositionally biased region" description="Basic and acidic residues" evidence="1">
    <location>
        <begin position="32"/>
        <end position="42"/>
    </location>
</feature>
<dbReference type="EMBL" id="LZMZ01000030">
    <property type="protein sequence ID" value="OBX76504.1"/>
    <property type="molecule type" value="Genomic_DNA"/>
</dbReference>
<feature type="domain" description="DUF2382" evidence="2">
    <location>
        <begin position="52"/>
        <end position="181"/>
    </location>
</feature>
<accession>A0A1B8QAU1</accession>
<organism evidence="3 4">
    <name type="scientific">Faucicola atlantae</name>
    <dbReference type="NCBI Taxonomy" id="34059"/>
    <lineage>
        <taxon>Bacteria</taxon>
        <taxon>Pseudomonadati</taxon>
        <taxon>Pseudomonadota</taxon>
        <taxon>Gammaproteobacteria</taxon>
        <taxon>Moraxellales</taxon>
        <taxon>Moraxellaceae</taxon>
        <taxon>Faucicola</taxon>
    </lineage>
</organism>
<dbReference type="Pfam" id="PF09557">
    <property type="entry name" value="DUF2382"/>
    <property type="match status" value="1"/>
</dbReference>
<dbReference type="Proteomes" id="UP000092508">
    <property type="component" value="Unassembled WGS sequence"/>
</dbReference>
<dbReference type="RefSeq" id="WP_067237473.1">
    <property type="nucleotide sequence ID" value="NZ_LZMZ01000030.1"/>
</dbReference>
<evidence type="ECO:0000313" key="3">
    <source>
        <dbReference type="EMBL" id="OBX76504.1"/>
    </source>
</evidence>
<proteinExistence type="predicted"/>
<feature type="region of interest" description="Disordered" evidence="1">
    <location>
        <begin position="17"/>
        <end position="47"/>
    </location>
</feature>
<sequence>MANHDNLDSNFVQDQQNKAAAQDDVLTNKTPLFDRDTTEQTEHQAAPKTNTLELLAEKPQVEVERVNVGQVRLSKQVKTQTVQVPVTLTQEILVIEHHGQVAPLSEDGLVNIASTQHAAPQIMINGQTVELGDAPVEIVLSQQVAHVQVQTQVVEEVSLRTDQRSHTEQVDVTLRHEELVVEELKHDNPTVISSSIVSEDVPRTTEPSHSFYTGKQDR</sequence>
<evidence type="ECO:0000259" key="2">
    <source>
        <dbReference type="Pfam" id="PF09557"/>
    </source>
</evidence>
<dbReference type="InterPro" id="IPR019060">
    <property type="entry name" value="DUF2382"/>
</dbReference>
<dbReference type="AlphaFoldDB" id="A0A1B8QAU1"/>
<protein>
    <recommendedName>
        <fullName evidence="2">DUF2382 domain-containing protein</fullName>
    </recommendedName>
</protein>